<keyword evidence="5" id="KW-1185">Reference proteome</keyword>
<proteinExistence type="inferred from homology"/>
<dbReference type="Pfam" id="PF13466">
    <property type="entry name" value="STAS_2"/>
    <property type="match status" value="1"/>
</dbReference>
<dbReference type="InterPro" id="IPR058548">
    <property type="entry name" value="MlaB-like_STAS"/>
</dbReference>
<comment type="similarity">
    <text evidence="1 2">Belongs to the anti-sigma-factor antagonist family.</text>
</comment>
<dbReference type="RefSeq" id="WP_183064533.1">
    <property type="nucleotide sequence ID" value="NZ_CP102514.1"/>
</dbReference>
<dbReference type="EMBL" id="CP102514">
    <property type="protein sequence ID" value="UUY51325.1"/>
    <property type="molecule type" value="Genomic_DNA"/>
</dbReference>
<reference evidence="4" key="1">
    <citation type="submission" date="2022-08" db="EMBL/GenBank/DDBJ databases">
        <authorList>
            <person name="Tian L."/>
        </authorList>
    </citation>
    <scope>NUCLEOTIDE SEQUENCE</scope>
    <source>
        <strain evidence="4">CM253</strain>
    </source>
</reference>
<dbReference type="Gene3D" id="3.30.750.24">
    <property type="entry name" value="STAS domain"/>
    <property type="match status" value="1"/>
</dbReference>
<evidence type="ECO:0000313" key="5">
    <source>
        <dbReference type="Proteomes" id="UP001057738"/>
    </source>
</evidence>
<dbReference type="InterPro" id="IPR003658">
    <property type="entry name" value="Anti-sigma_ant"/>
</dbReference>
<dbReference type="PANTHER" id="PTHR33495:SF2">
    <property type="entry name" value="ANTI-SIGMA FACTOR ANTAGONIST TM_1081-RELATED"/>
    <property type="match status" value="1"/>
</dbReference>
<dbReference type="SUPFAM" id="SSF52091">
    <property type="entry name" value="SpoIIaa-like"/>
    <property type="match status" value="1"/>
</dbReference>
<dbReference type="GeneID" id="95578018"/>
<evidence type="ECO:0000259" key="3">
    <source>
        <dbReference type="PROSITE" id="PS50801"/>
    </source>
</evidence>
<dbReference type="NCBIfam" id="TIGR00377">
    <property type="entry name" value="ant_ant_sig"/>
    <property type="match status" value="1"/>
</dbReference>
<dbReference type="Proteomes" id="UP001057738">
    <property type="component" value="Chromosome"/>
</dbReference>
<name>A0ABY5Q549_9ACTN</name>
<dbReference type="PANTHER" id="PTHR33495">
    <property type="entry name" value="ANTI-SIGMA FACTOR ANTAGONIST TM_1081-RELATED-RELATED"/>
    <property type="match status" value="1"/>
</dbReference>
<dbReference type="InterPro" id="IPR002645">
    <property type="entry name" value="STAS_dom"/>
</dbReference>
<dbReference type="PROSITE" id="PS50801">
    <property type="entry name" value="STAS"/>
    <property type="match status" value="1"/>
</dbReference>
<organism evidence="4 5">
    <name type="scientific">Streptomyces yangpuensis</name>
    <dbReference type="NCBI Taxonomy" id="1648182"/>
    <lineage>
        <taxon>Bacteria</taxon>
        <taxon>Bacillati</taxon>
        <taxon>Actinomycetota</taxon>
        <taxon>Actinomycetes</taxon>
        <taxon>Kitasatosporales</taxon>
        <taxon>Streptomycetaceae</taxon>
        <taxon>Streptomyces</taxon>
    </lineage>
</organism>
<gene>
    <name evidence="4" type="ORF">NRK68_31310</name>
</gene>
<feature type="domain" description="STAS" evidence="3">
    <location>
        <begin position="25"/>
        <end position="119"/>
    </location>
</feature>
<sequence>MAAEDAPVPEAAADTGFRDPYDPYVVPVSGDMDLDHAGELRETLAAALSQAPEGADIIVDLRNSSFCDSAGLNTLLDARRQAVRTGHVLRLAAPSHQLLRLLELTGASSSFPLDASVPG</sequence>
<evidence type="ECO:0000256" key="1">
    <source>
        <dbReference type="ARBA" id="ARBA00009013"/>
    </source>
</evidence>
<evidence type="ECO:0000256" key="2">
    <source>
        <dbReference type="RuleBase" id="RU003749"/>
    </source>
</evidence>
<dbReference type="CDD" id="cd07043">
    <property type="entry name" value="STAS_anti-anti-sigma_factors"/>
    <property type="match status" value="1"/>
</dbReference>
<dbReference type="InterPro" id="IPR036513">
    <property type="entry name" value="STAS_dom_sf"/>
</dbReference>
<evidence type="ECO:0000313" key="4">
    <source>
        <dbReference type="EMBL" id="UUY51325.1"/>
    </source>
</evidence>
<protein>
    <recommendedName>
        <fullName evidence="2">Anti-sigma factor antagonist</fullName>
    </recommendedName>
</protein>
<accession>A0ABY5Q549</accession>